<evidence type="ECO:0000259" key="4">
    <source>
        <dbReference type="Pfam" id="PF23598"/>
    </source>
</evidence>
<evidence type="ECO:0000256" key="1">
    <source>
        <dbReference type="ARBA" id="ARBA00022737"/>
    </source>
</evidence>
<sequence>MGTKTMECVEPRILVTTQEEKVVRMVGAQHMVNLEVLREENCSALFYHIALADREKNESKGLEFIGKEIVKKCKGLPLAAKALGGLMRYKKTRKEWEDVLNSKIWELDVVKDVFQPLLLSYYDLAPAIKCCLLYCVIFPKDYEIAKDELIELWMSQNYLNSIENKEKEAVGEIYFDNLVTRSFFQEFEEDELGNIMGCKMHDVVHDFLQFLTKNECLVLEAEGGNNKRIMEFDGYKKVRHLTLMFAPEGPLIPSSLCNCKNLRTLATFDSKITSFGGELISQVKCLRTLNLSRNFLKEVPNEVGELAHLRYLDLSDNHDLMKLPDTVCSLINLQTLRLIRCWALERLPKGMRKLINLQHLHVMGCVDLKLPKGIARLTSLRMLDEVHIHGDDDIDNNKEALFKLSDLRNMDQLHGRIFINFKKDLKDSRQAGKAHLVNKIALSVWNCTSPLVEDMRFLLR</sequence>
<dbReference type="InParanoid" id="A0A5E4EXE3"/>
<dbReference type="PANTHER" id="PTHR23155">
    <property type="entry name" value="DISEASE RESISTANCE PROTEIN RP"/>
    <property type="match status" value="1"/>
</dbReference>
<evidence type="ECO:0000313" key="6">
    <source>
        <dbReference type="Proteomes" id="UP000327085"/>
    </source>
</evidence>
<dbReference type="PANTHER" id="PTHR23155:SF1156">
    <property type="entry name" value="LEUCINE-RICH REPEAT AND WD REPEAT-CONTAINING PROTEIN 1"/>
    <property type="match status" value="1"/>
</dbReference>
<dbReference type="Gene3D" id="1.10.8.430">
    <property type="entry name" value="Helical domain of apoptotic protease-activating factors"/>
    <property type="match status" value="1"/>
</dbReference>
<dbReference type="Gene3D" id="1.10.10.10">
    <property type="entry name" value="Winged helix-like DNA-binding domain superfamily/Winged helix DNA-binding domain"/>
    <property type="match status" value="1"/>
</dbReference>
<protein>
    <submittedName>
        <fullName evidence="5">PREDICTED: putative disease</fullName>
    </submittedName>
</protein>
<dbReference type="InterPro" id="IPR001611">
    <property type="entry name" value="Leu-rich_rpt"/>
</dbReference>
<dbReference type="AlphaFoldDB" id="A0A5E4EXE3"/>
<dbReference type="InterPro" id="IPR055414">
    <property type="entry name" value="LRR_R13L4/SHOC2-like"/>
</dbReference>
<feature type="domain" description="Disease resistance R13L4/SHOC-2-like LRR" evidence="4">
    <location>
        <begin position="262"/>
        <end position="412"/>
    </location>
</feature>
<evidence type="ECO:0000313" key="5">
    <source>
        <dbReference type="EMBL" id="VVA19820.1"/>
    </source>
</evidence>
<dbReference type="PROSITE" id="PS51450">
    <property type="entry name" value="LRR"/>
    <property type="match status" value="1"/>
</dbReference>
<dbReference type="GO" id="GO:0043531">
    <property type="term" value="F:ADP binding"/>
    <property type="evidence" value="ECO:0007669"/>
    <property type="project" value="InterPro"/>
</dbReference>
<dbReference type="PRINTS" id="PR00364">
    <property type="entry name" value="DISEASERSIST"/>
</dbReference>
<proteinExistence type="predicted"/>
<dbReference type="SUPFAM" id="SSF52058">
    <property type="entry name" value="L domain-like"/>
    <property type="match status" value="1"/>
</dbReference>
<feature type="domain" description="Disease resistance protein winged helix" evidence="3">
    <location>
        <begin position="137"/>
        <end position="207"/>
    </location>
</feature>
<dbReference type="Proteomes" id="UP000327085">
    <property type="component" value="Chromosome 3"/>
</dbReference>
<accession>A0A5E4EXE3</accession>
<dbReference type="EMBL" id="CABIKO010000039">
    <property type="protein sequence ID" value="VVA19820.1"/>
    <property type="molecule type" value="Genomic_DNA"/>
</dbReference>
<dbReference type="InterPro" id="IPR044974">
    <property type="entry name" value="Disease_R_plants"/>
</dbReference>
<dbReference type="Gramene" id="VVA19820">
    <property type="protein sequence ID" value="VVA19820"/>
    <property type="gene ID" value="Prudul26B018100"/>
</dbReference>
<keyword evidence="1" id="KW-0677">Repeat</keyword>
<dbReference type="InterPro" id="IPR032675">
    <property type="entry name" value="LRR_dom_sf"/>
</dbReference>
<dbReference type="SUPFAM" id="SSF52540">
    <property type="entry name" value="P-loop containing nucleoside triphosphate hydrolases"/>
    <property type="match status" value="1"/>
</dbReference>
<gene>
    <name evidence="5" type="ORF">ALMOND_2B018100</name>
</gene>
<evidence type="ECO:0000256" key="2">
    <source>
        <dbReference type="ARBA" id="ARBA00022821"/>
    </source>
</evidence>
<dbReference type="InterPro" id="IPR042197">
    <property type="entry name" value="Apaf_helical"/>
</dbReference>
<dbReference type="OMA" id="IRNACEW"/>
<dbReference type="Pfam" id="PF23598">
    <property type="entry name" value="LRR_14"/>
    <property type="match status" value="1"/>
</dbReference>
<dbReference type="Gene3D" id="3.80.10.10">
    <property type="entry name" value="Ribonuclease Inhibitor"/>
    <property type="match status" value="1"/>
</dbReference>
<organism evidence="5 6">
    <name type="scientific">Prunus dulcis</name>
    <name type="common">Almond</name>
    <name type="synonym">Amygdalus dulcis</name>
    <dbReference type="NCBI Taxonomy" id="3755"/>
    <lineage>
        <taxon>Eukaryota</taxon>
        <taxon>Viridiplantae</taxon>
        <taxon>Streptophyta</taxon>
        <taxon>Embryophyta</taxon>
        <taxon>Tracheophyta</taxon>
        <taxon>Spermatophyta</taxon>
        <taxon>Magnoliopsida</taxon>
        <taxon>eudicotyledons</taxon>
        <taxon>Gunneridae</taxon>
        <taxon>Pentapetalae</taxon>
        <taxon>rosids</taxon>
        <taxon>fabids</taxon>
        <taxon>Rosales</taxon>
        <taxon>Rosaceae</taxon>
        <taxon>Amygdaloideae</taxon>
        <taxon>Amygdaleae</taxon>
        <taxon>Prunus</taxon>
    </lineage>
</organism>
<dbReference type="InterPro" id="IPR027417">
    <property type="entry name" value="P-loop_NTPase"/>
</dbReference>
<evidence type="ECO:0000259" key="3">
    <source>
        <dbReference type="Pfam" id="PF23559"/>
    </source>
</evidence>
<dbReference type="InterPro" id="IPR058922">
    <property type="entry name" value="WHD_DRP"/>
</dbReference>
<dbReference type="FunFam" id="1.10.10.10:FF:000322">
    <property type="entry name" value="Probable disease resistance protein At1g63360"/>
    <property type="match status" value="1"/>
</dbReference>
<dbReference type="InterPro" id="IPR036388">
    <property type="entry name" value="WH-like_DNA-bd_sf"/>
</dbReference>
<keyword evidence="2" id="KW-0611">Plant defense</keyword>
<dbReference type="GO" id="GO:0098542">
    <property type="term" value="P:defense response to other organism"/>
    <property type="evidence" value="ECO:0007669"/>
    <property type="project" value="TreeGrafter"/>
</dbReference>
<name>A0A5E4EXE3_PRUDU</name>
<reference evidence="6" key="1">
    <citation type="journal article" date="2020" name="Plant J.">
        <title>Transposons played a major role in the diversification between the closely related almond and peach genomes: results from the almond genome sequence.</title>
        <authorList>
            <person name="Alioto T."/>
            <person name="Alexiou K.G."/>
            <person name="Bardil A."/>
            <person name="Barteri F."/>
            <person name="Castanera R."/>
            <person name="Cruz F."/>
            <person name="Dhingra A."/>
            <person name="Duval H."/>
            <person name="Fernandez I Marti A."/>
            <person name="Frias L."/>
            <person name="Galan B."/>
            <person name="Garcia J.L."/>
            <person name="Howad W."/>
            <person name="Gomez-Garrido J."/>
            <person name="Gut M."/>
            <person name="Julca I."/>
            <person name="Morata J."/>
            <person name="Puigdomenech P."/>
            <person name="Ribeca P."/>
            <person name="Rubio Cabetas M.J."/>
            <person name="Vlasova A."/>
            <person name="Wirthensohn M."/>
            <person name="Garcia-Mas J."/>
            <person name="Gabaldon T."/>
            <person name="Casacuberta J.M."/>
            <person name="Arus P."/>
        </authorList>
    </citation>
    <scope>NUCLEOTIDE SEQUENCE [LARGE SCALE GENOMIC DNA]</scope>
    <source>
        <strain evidence="6">cv. Texas</strain>
    </source>
</reference>
<dbReference type="Pfam" id="PF23559">
    <property type="entry name" value="WHD_DRP"/>
    <property type="match status" value="1"/>
</dbReference>